<proteinExistence type="predicted"/>
<organism evidence="1 2">
    <name type="scientific">Halorussus aquaticus</name>
    <dbReference type="NCBI Taxonomy" id="2953748"/>
    <lineage>
        <taxon>Archaea</taxon>
        <taxon>Methanobacteriati</taxon>
        <taxon>Methanobacteriota</taxon>
        <taxon>Stenosarchaea group</taxon>
        <taxon>Halobacteria</taxon>
        <taxon>Halobacteriales</taxon>
        <taxon>Haladaptataceae</taxon>
        <taxon>Halorussus</taxon>
    </lineage>
</organism>
<protein>
    <submittedName>
        <fullName evidence="1">Uncharacterized protein</fullName>
    </submittedName>
</protein>
<keyword evidence="2" id="KW-1185">Reference proteome</keyword>
<name>A0ABD5Q1L5_9EURY</name>
<dbReference type="GeneID" id="73044811"/>
<dbReference type="RefSeq" id="WP_254269759.1">
    <property type="nucleotide sequence ID" value="NZ_CP100400.1"/>
</dbReference>
<dbReference type="AlphaFoldDB" id="A0ABD5Q1L5"/>
<sequence>MPISLETFERGGERYSVERRVLTFLRENDQQAYNVLEITEAVMDTGWSEANVDYPVGDGNDDLIGCIVDVATVSAILDRLVDHGALERRVLDTGEGERSYYRTRAT</sequence>
<gene>
    <name evidence="1" type="ORF">ACFO9K_09520</name>
</gene>
<evidence type="ECO:0000313" key="2">
    <source>
        <dbReference type="Proteomes" id="UP001595945"/>
    </source>
</evidence>
<evidence type="ECO:0000313" key="1">
    <source>
        <dbReference type="EMBL" id="MFC4824503.1"/>
    </source>
</evidence>
<accession>A0ABD5Q1L5</accession>
<dbReference type="Proteomes" id="UP001595945">
    <property type="component" value="Unassembled WGS sequence"/>
</dbReference>
<reference evidence="1 2" key="1">
    <citation type="journal article" date="2019" name="Int. J. Syst. Evol. Microbiol.">
        <title>The Global Catalogue of Microorganisms (GCM) 10K type strain sequencing project: providing services to taxonomists for standard genome sequencing and annotation.</title>
        <authorList>
            <consortium name="The Broad Institute Genomics Platform"/>
            <consortium name="The Broad Institute Genome Sequencing Center for Infectious Disease"/>
            <person name="Wu L."/>
            <person name="Ma J."/>
        </authorList>
    </citation>
    <scope>NUCLEOTIDE SEQUENCE [LARGE SCALE GENOMIC DNA]</scope>
    <source>
        <strain evidence="1 2">XZYJ18</strain>
    </source>
</reference>
<comment type="caution">
    <text evidence="1">The sequence shown here is derived from an EMBL/GenBank/DDBJ whole genome shotgun (WGS) entry which is preliminary data.</text>
</comment>
<dbReference type="EMBL" id="JBHSHT010000001">
    <property type="protein sequence ID" value="MFC4824503.1"/>
    <property type="molecule type" value="Genomic_DNA"/>
</dbReference>